<dbReference type="GO" id="GO:0005829">
    <property type="term" value="C:cytosol"/>
    <property type="evidence" value="ECO:0007669"/>
    <property type="project" value="TreeGrafter"/>
</dbReference>
<dbReference type="GO" id="GO:0046872">
    <property type="term" value="F:metal ion binding"/>
    <property type="evidence" value="ECO:0007669"/>
    <property type="project" value="UniProtKB-KW"/>
</dbReference>
<keyword evidence="16 19" id="KW-0753">Steroid metabolism</keyword>
<dbReference type="InterPro" id="IPR006205">
    <property type="entry name" value="Mev_gal_kin"/>
</dbReference>
<comment type="caution">
    <text evidence="22">The sequence shown here is derived from an EMBL/GenBank/DDBJ whole genome shotgun (WGS) entry which is preliminary data.</text>
</comment>
<evidence type="ECO:0000256" key="13">
    <source>
        <dbReference type="ARBA" id="ARBA00023011"/>
    </source>
</evidence>
<keyword evidence="5 19" id="KW-0444">Lipid biosynthesis</keyword>
<comment type="subcellular location">
    <subcellularLocation>
        <location evidence="1 19">Cytoplasm</location>
    </subcellularLocation>
</comment>
<dbReference type="EC" id="2.7.1.36" evidence="3 19"/>
<evidence type="ECO:0000256" key="19">
    <source>
        <dbReference type="RuleBase" id="RU363087"/>
    </source>
</evidence>
<dbReference type="PANTHER" id="PTHR43290:SF2">
    <property type="entry name" value="MEVALONATE KINASE"/>
    <property type="match status" value="1"/>
</dbReference>
<evidence type="ECO:0000256" key="15">
    <source>
        <dbReference type="ARBA" id="ARBA00023166"/>
    </source>
</evidence>
<evidence type="ECO:0000256" key="16">
    <source>
        <dbReference type="ARBA" id="ARBA00023221"/>
    </source>
</evidence>
<keyword evidence="13 19" id="KW-0756">Sterol biosynthesis</keyword>
<dbReference type="PANTHER" id="PTHR43290">
    <property type="entry name" value="MEVALONATE KINASE"/>
    <property type="match status" value="1"/>
</dbReference>
<dbReference type="GO" id="GO:0019287">
    <property type="term" value="P:isopentenyl diphosphate biosynthetic process, mevalonate pathway"/>
    <property type="evidence" value="ECO:0007669"/>
    <property type="project" value="TreeGrafter"/>
</dbReference>
<evidence type="ECO:0000256" key="11">
    <source>
        <dbReference type="ARBA" id="ARBA00022842"/>
    </source>
</evidence>
<evidence type="ECO:0000256" key="10">
    <source>
        <dbReference type="ARBA" id="ARBA00022840"/>
    </source>
</evidence>
<dbReference type="OrthoDB" id="1652964at2759"/>
<dbReference type="SUPFAM" id="SSF55060">
    <property type="entry name" value="GHMP Kinase, C-terminal domain"/>
    <property type="match status" value="1"/>
</dbReference>
<dbReference type="InterPro" id="IPR014721">
    <property type="entry name" value="Ribsml_uS5_D2-typ_fold_subgr"/>
</dbReference>
<dbReference type="GO" id="GO:0004496">
    <property type="term" value="F:mevalonate kinase activity"/>
    <property type="evidence" value="ECO:0007669"/>
    <property type="project" value="UniProtKB-EC"/>
</dbReference>
<evidence type="ECO:0000256" key="12">
    <source>
        <dbReference type="ARBA" id="ARBA00022955"/>
    </source>
</evidence>
<evidence type="ECO:0000256" key="5">
    <source>
        <dbReference type="ARBA" id="ARBA00022516"/>
    </source>
</evidence>
<reference evidence="22" key="1">
    <citation type="submission" date="2022-07" db="EMBL/GenBank/DDBJ databases">
        <title>Phylogenomic reconstructions and comparative analyses of Kickxellomycotina fungi.</title>
        <authorList>
            <person name="Reynolds N.K."/>
            <person name="Stajich J.E."/>
            <person name="Barry K."/>
            <person name="Grigoriev I.V."/>
            <person name="Crous P."/>
            <person name="Smith M.E."/>
        </authorList>
    </citation>
    <scope>NUCLEOTIDE SEQUENCE</scope>
    <source>
        <strain evidence="22">RSA 1196</strain>
    </source>
</reference>
<dbReference type="Proteomes" id="UP001150925">
    <property type="component" value="Unassembled WGS sequence"/>
</dbReference>
<keyword evidence="23" id="KW-1185">Reference proteome</keyword>
<keyword evidence="12 19" id="KW-0752">Steroid biosynthesis</keyword>
<keyword evidence="15 19" id="KW-1207">Sterol metabolism</keyword>
<evidence type="ECO:0000256" key="18">
    <source>
        <dbReference type="ARBA" id="ARBA00029438"/>
    </source>
</evidence>
<evidence type="ECO:0000256" key="4">
    <source>
        <dbReference type="ARBA" id="ARBA00022490"/>
    </source>
</evidence>
<dbReference type="Pfam" id="PF08544">
    <property type="entry name" value="GHMP_kinases_C"/>
    <property type="match status" value="1"/>
</dbReference>
<name>A0A9W8AUN6_9FUNG</name>
<dbReference type="FunFam" id="3.30.70.890:FF:000003">
    <property type="entry name" value="Mevalonate kinase"/>
    <property type="match status" value="1"/>
</dbReference>
<feature type="domain" description="GHMP kinase N-terminal" evidence="20">
    <location>
        <begin position="121"/>
        <end position="205"/>
    </location>
</feature>
<feature type="domain" description="GHMP kinase C-terminal" evidence="21">
    <location>
        <begin position="282"/>
        <end position="350"/>
    </location>
</feature>
<dbReference type="NCBIfam" id="TIGR00549">
    <property type="entry name" value="mevalon_kin"/>
    <property type="match status" value="1"/>
</dbReference>
<dbReference type="SUPFAM" id="SSF54211">
    <property type="entry name" value="Ribosomal protein S5 domain 2-like"/>
    <property type="match status" value="1"/>
</dbReference>
<comment type="function">
    <text evidence="19">Mevalonate kinase; part of the second module of ergosterol biosynthesis pathway that includes the middle steps of the pathway. The second module is carried out in the vacuole and involves the formation of farnesyl diphosphate, which is also an important intermediate in the biosynthesis of ubiquinone, dolichol, heme and prenylated proteins.</text>
</comment>
<dbReference type="InterPro" id="IPR006203">
    <property type="entry name" value="GHMP_knse_ATP-bd_CS"/>
</dbReference>
<dbReference type="EMBL" id="JANBPY010000038">
    <property type="protein sequence ID" value="KAJ1969621.1"/>
    <property type="molecule type" value="Genomic_DNA"/>
</dbReference>
<evidence type="ECO:0000259" key="21">
    <source>
        <dbReference type="Pfam" id="PF08544"/>
    </source>
</evidence>
<organism evidence="22 23">
    <name type="scientific">Dispira parvispora</name>
    <dbReference type="NCBI Taxonomy" id="1520584"/>
    <lineage>
        <taxon>Eukaryota</taxon>
        <taxon>Fungi</taxon>
        <taxon>Fungi incertae sedis</taxon>
        <taxon>Zoopagomycota</taxon>
        <taxon>Kickxellomycotina</taxon>
        <taxon>Dimargaritomycetes</taxon>
        <taxon>Dimargaritales</taxon>
        <taxon>Dimargaritaceae</taxon>
        <taxon>Dispira</taxon>
    </lineage>
</organism>
<evidence type="ECO:0000256" key="1">
    <source>
        <dbReference type="ARBA" id="ARBA00004496"/>
    </source>
</evidence>
<comment type="similarity">
    <text evidence="2 19">Belongs to the GHMP kinase family. Mevalonate kinase subfamily.</text>
</comment>
<evidence type="ECO:0000256" key="7">
    <source>
        <dbReference type="ARBA" id="ARBA00022723"/>
    </source>
</evidence>
<keyword evidence="6 19" id="KW-0808">Transferase</keyword>
<evidence type="ECO:0000256" key="2">
    <source>
        <dbReference type="ARBA" id="ARBA00006495"/>
    </source>
</evidence>
<protein>
    <recommendedName>
        <fullName evidence="3 19">Mevalonate kinase</fullName>
        <shortName evidence="19">MK</shortName>
        <ecNumber evidence="3 19">2.7.1.36</ecNumber>
    </recommendedName>
</protein>
<evidence type="ECO:0000256" key="6">
    <source>
        <dbReference type="ARBA" id="ARBA00022679"/>
    </source>
</evidence>
<dbReference type="GO" id="GO:0005524">
    <property type="term" value="F:ATP binding"/>
    <property type="evidence" value="ECO:0007669"/>
    <property type="project" value="UniProtKB-KW"/>
</dbReference>
<evidence type="ECO:0000256" key="8">
    <source>
        <dbReference type="ARBA" id="ARBA00022741"/>
    </source>
</evidence>
<evidence type="ECO:0000256" key="14">
    <source>
        <dbReference type="ARBA" id="ARBA00023098"/>
    </source>
</evidence>
<dbReference type="PRINTS" id="PR00959">
    <property type="entry name" value="MEVGALKINASE"/>
</dbReference>
<keyword evidence="8 19" id="KW-0547">Nucleotide-binding</keyword>
<evidence type="ECO:0000313" key="23">
    <source>
        <dbReference type="Proteomes" id="UP001150925"/>
    </source>
</evidence>
<dbReference type="InterPro" id="IPR036554">
    <property type="entry name" value="GHMP_kinase_C_sf"/>
</dbReference>
<keyword evidence="11" id="KW-0460">Magnesium</keyword>
<dbReference type="Gene3D" id="3.30.70.890">
    <property type="entry name" value="GHMP kinase, C-terminal domain"/>
    <property type="match status" value="1"/>
</dbReference>
<keyword evidence="9 19" id="KW-0418">Kinase</keyword>
<evidence type="ECO:0000256" key="17">
    <source>
        <dbReference type="ARBA" id="ARBA00029310"/>
    </source>
</evidence>
<dbReference type="InterPro" id="IPR006204">
    <property type="entry name" value="GHMP_kinase_N_dom"/>
</dbReference>
<comment type="pathway">
    <text evidence="18 19">Isoprenoid biosynthesis; isopentenyl diphosphate biosynthesis via mevalonate pathway; isopentenyl diphosphate from (R)-mevalonate: step 1/3.</text>
</comment>
<dbReference type="Gene3D" id="3.30.230.10">
    <property type="match status" value="1"/>
</dbReference>
<keyword evidence="7" id="KW-0479">Metal-binding</keyword>
<sequence length="405" mass="43933">MTVRPFLVSSPGKVILFGEHAVVYGKSAVAASIGLRAYLLFQPTQDHQVRIRFPDILLDQSFAQDDIPLLPVYEQHPSESEHHFSHLLAGFSDNARVAILAFLCLYSHIGFEYEQAHPNAPPKYGFTIHIKSFIPVGAGLGSSAAFSVCIATALLRHFDHSSLDNSSPGLPASTLSTINNWAFRMEQVTHGQPSGVDNTIAVYGGAKLYRKGQEVENLEGFSSMRFLLTNTRVPKNTKKMVANVAQFRNKYPAVVDPLLEAINGIAHSFKELVSGNPSQLNASLAELVTMNQSLLSVLGVSHQTLDTLCQVTSCQQLPSKLTGAGGGGCALTWVPPSTTPDTIAQVKRDLKTLGYITYDTDIGGPGVQACDISTDVQHATSIFLHSDSLCEPDTELLERLKWTSI</sequence>
<dbReference type="InterPro" id="IPR020568">
    <property type="entry name" value="Ribosomal_Su5_D2-typ_SF"/>
</dbReference>
<evidence type="ECO:0000259" key="20">
    <source>
        <dbReference type="Pfam" id="PF00288"/>
    </source>
</evidence>
<accession>A0A9W8AUN6</accession>
<evidence type="ECO:0000256" key="9">
    <source>
        <dbReference type="ARBA" id="ARBA00022777"/>
    </source>
</evidence>
<dbReference type="PROSITE" id="PS00627">
    <property type="entry name" value="GHMP_KINASES_ATP"/>
    <property type="match status" value="1"/>
</dbReference>
<dbReference type="AlphaFoldDB" id="A0A9W8AUN6"/>
<dbReference type="Pfam" id="PF00288">
    <property type="entry name" value="GHMP_kinases_N"/>
    <property type="match status" value="1"/>
</dbReference>
<keyword evidence="4 19" id="KW-0963">Cytoplasm</keyword>
<proteinExistence type="inferred from homology"/>
<gene>
    <name evidence="22" type="primary">ERG12</name>
    <name evidence="22" type="ORF">IWQ62_000511</name>
</gene>
<comment type="catalytic activity">
    <reaction evidence="17">
        <text>(R)-mevalonate + ATP = (R)-5-phosphomevalonate + ADP + H(+)</text>
        <dbReference type="Rhea" id="RHEA:17065"/>
        <dbReference type="ChEBI" id="CHEBI:15378"/>
        <dbReference type="ChEBI" id="CHEBI:30616"/>
        <dbReference type="ChEBI" id="CHEBI:36464"/>
        <dbReference type="ChEBI" id="CHEBI:58146"/>
        <dbReference type="ChEBI" id="CHEBI:456216"/>
        <dbReference type="EC" id="2.7.1.36"/>
    </reaction>
    <physiologicalReaction direction="left-to-right" evidence="17">
        <dbReference type="Rhea" id="RHEA:17066"/>
    </physiologicalReaction>
</comment>
<dbReference type="GO" id="GO:0006696">
    <property type="term" value="P:ergosterol biosynthetic process"/>
    <property type="evidence" value="ECO:0007669"/>
    <property type="project" value="TreeGrafter"/>
</dbReference>
<keyword evidence="10 19" id="KW-0067">ATP-binding</keyword>
<evidence type="ECO:0000256" key="3">
    <source>
        <dbReference type="ARBA" id="ARBA00012103"/>
    </source>
</evidence>
<keyword evidence="14 19" id="KW-0443">Lipid metabolism</keyword>
<evidence type="ECO:0000313" key="22">
    <source>
        <dbReference type="EMBL" id="KAJ1969621.1"/>
    </source>
</evidence>
<dbReference type="InterPro" id="IPR013750">
    <property type="entry name" value="GHMP_kinase_C_dom"/>
</dbReference>